<accession>A0A2G8SK29</accession>
<keyword evidence="3" id="KW-1185">Reference proteome</keyword>
<dbReference type="Gene3D" id="3.80.10.10">
    <property type="entry name" value="Ribonuclease Inhibitor"/>
    <property type="match status" value="1"/>
</dbReference>
<dbReference type="Pfam" id="PF12937">
    <property type="entry name" value="F-box-like"/>
    <property type="match status" value="1"/>
</dbReference>
<dbReference type="InterPro" id="IPR032675">
    <property type="entry name" value="LRR_dom_sf"/>
</dbReference>
<evidence type="ECO:0000259" key="1">
    <source>
        <dbReference type="PROSITE" id="PS50181"/>
    </source>
</evidence>
<proteinExistence type="predicted"/>
<dbReference type="SUPFAM" id="SSF52047">
    <property type="entry name" value="RNI-like"/>
    <property type="match status" value="1"/>
</dbReference>
<dbReference type="SMART" id="SM00256">
    <property type="entry name" value="FBOX"/>
    <property type="match status" value="1"/>
</dbReference>
<reference evidence="2 3" key="1">
    <citation type="journal article" date="2015" name="Sci. Rep.">
        <title>Chromosome-level genome map provides insights into diverse defense mechanisms in the medicinal fungus Ganoderma sinense.</title>
        <authorList>
            <person name="Zhu Y."/>
            <person name="Xu J."/>
            <person name="Sun C."/>
            <person name="Zhou S."/>
            <person name="Xu H."/>
            <person name="Nelson D.R."/>
            <person name="Qian J."/>
            <person name="Song J."/>
            <person name="Luo H."/>
            <person name="Xiang L."/>
            <person name="Li Y."/>
            <person name="Xu Z."/>
            <person name="Ji A."/>
            <person name="Wang L."/>
            <person name="Lu S."/>
            <person name="Hayward A."/>
            <person name="Sun W."/>
            <person name="Li X."/>
            <person name="Schwartz D.C."/>
            <person name="Wang Y."/>
            <person name="Chen S."/>
        </authorList>
    </citation>
    <scope>NUCLEOTIDE SEQUENCE [LARGE SCALE GENOMIC DNA]</scope>
    <source>
        <strain evidence="2 3">ZZ0214-1</strain>
    </source>
</reference>
<feature type="domain" description="F-box" evidence="1">
    <location>
        <begin position="32"/>
        <end position="79"/>
    </location>
</feature>
<evidence type="ECO:0000313" key="3">
    <source>
        <dbReference type="Proteomes" id="UP000230002"/>
    </source>
</evidence>
<dbReference type="OrthoDB" id="2746920at2759"/>
<dbReference type="CDD" id="cd09917">
    <property type="entry name" value="F-box_SF"/>
    <property type="match status" value="1"/>
</dbReference>
<dbReference type="PROSITE" id="PS50181">
    <property type="entry name" value="FBOX"/>
    <property type="match status" value="1"/>
</dbReference>
<evidence type="ECO:0000313" key="2">
    <source>
        <dbReference type="EMBL" id="PIL34124.1"/>
    </source>
</evidence>
<comment type="caution">
    <text evidence="2">The sequence shown here is derived from an EMBL/GenBank/DDBJ whole genome shotgun (WGS) entry which is preliminary data.</text>
</comment>
<dbReference type="InterPro" id="IPR001810">
    <property type="entry name" value="F-box_dom"/>
</dbReference>
<dbReference type="Proteomes" id="UP000230002">
    <property type="component" value="Unassembled WGS sequence"/>
</dbReference>
<name>A0A2G8SK29_9APHY</name>
<dbReference type="STRING" id="1077348.A0A2G8SK29"/>
<dbReference type="Gene3D" id="1.20.1280.50">
    <property type="match status" value="1"/>
</dbReference>
<organism evidence="2 3">
    <name type="scientific">Ganoderma sinense ZZ0214-1</name>
    <dbReference type="NCBI Taxonomy" id="1077348"/>
    <lineage>
        <taxon>Eukaryota</taxon>
        <taxon>Fungi</taxon>
        <taxon>Dikarya</taxon>
        <taxon>Basidiomycota</taxon>
        <taxon>Agaricomycotina</taxon>
        <taxon>Agaricomycetes</taxon>
        <taxon>Polyporales</taxon>
        <taxon>Polyporaceae</taxon>
        <taxon>Ganoderma</taxon>
    </lineage>
</organism>
<dbReference type="SUPFAM" id="SSF81383">
    <property type="entry name" value="F-box domain"/>
    <property type="match status" value="1"/>
</dbReference>
<gene>
    <name evidence="2" type="ORF">GSI_03835</name>
</gene>
<dbReference type="AlphaFoldDB" id="A0A2G8SK29"/>
<sequence>MSWPFSPKTVSRRAKLASDGKRVQVPHLFLVPTTIRDLPLELLYNVFEPLDNASMRACALVCTRWRSIAQRLAYRAPRLSSSASLYGFCDIVSRHPDVANAVRALHIRGKANYSSSLPTPWILEVPGRLSYLLPNIRSIAFDNIEGVHFHEKFWIALGGFTKVTSLTVESSRFYHDSNLRNMIFSFPGLTSLTLSNVHWAALELLSCPRWKHALPLKVLRLNNIPDRGEYDRLFRWLGALPTVRELELLGYSGEAHDLLARFLHRVAEKGGSLECIKFAPTIVLYHRPFVKTFPELGLALRRHRRLRELRLSITNMTSGPMAWVPSLLEDLHSLPLAHIALDFTLDLENAHRLIPEWSETNSRLQTQWRKTLRKVTLTHFPVGSFLSDAKVVQVLTSRLPYLFERKMLDVIIGERYHV</sequence>
<protein>
    <recommendedName>
        <fullName evidence="1">F-box domain-containing protein</fullName>
    </recommendedName>
</protein>
<dbReference type="EMBL" id="AYKW01000006">
    <property type="protein sequence ID" value="PIL34124.1"/>
    <property type="molecule type" value="Genomic_DNA"/>
</dbReference>
<dbReference type="InterPro" id="IPR036047">
    <property type="entry name" value="F-box-like_dom_sf"/>
</dbReference>